<dbReference type="Proteomes" id="UP000247892">
    <property type="component" value="Unassembled WGS sequence"/>
</dbReference>
<dbReference type="InterPro" id="IPR041698">
    <property type="entry name" value="Methyltransf_25"/>
</dbReference>
<dbReference type="EMBL" id="MASU01000004">
    <property type="protein sequence ID" value="PXY37239.1"/>
    <property type="molecule type" value="Genomic_DNA"/>
</dbReference>
<dbReference type="AlphaFoldDB" id="A0A318LXN7"/>
<dbReference type="GO" id="GO:0032259">
    <property type="term" value="P:methylation"/>
    <property type="evidence" value="ECO:0007669"/>
    <property type="project" value="UniProtKB-KW"/>
</dbReference>
<gene>
    <name evidence="5" type="ORF">BA062_07030</name>
</gene>
<feature type="domain" description="Methyltransferase" evidence="4">
    <location>
        <begin position="48"/>
        <end position="133"/>
    </location>
</feature>
<dbReference type="Gene3D" id="3.40.50.150">
    <property type="entry name" value="Vaccinia Virus protein VP39"/>
    <property type="match status" value="1"/>
</dbReference>
<evidence type="ECO:0000313" key="6">
    <source>
        <dbReference type="Proteomes" id="UP000247892"/>
    </source>
</evidence>
<dbReference type="RefSeq" id="WP_110335292.1">
    <property type="nucleotide sequence ID" value="NZ_MASU01000004.1"/>
</dbReference>
<dbReference type="CDD" id="cd02440">
    <property type="entry name" value="AdoMet_MTases"/>
    <property type="match status" value="1"/>
</dbReference>
<name>A0A318LXN7_9PSEU</name>
<keyword evidence="2" id="KW-0808">Transferase</keyword>
<keyword evidence="1" id="KW-0489">Methyltransferase</keyword>
<reference evidence="5 6" key="1">
    <citation type="submission" date="2016-07" db="EMBL/GenBank/DDBJ databases">
        <title>Draft genome sequence of Prauserella sp. YIM 121212, isolated from alkaline soil.</title>
        <authorList>
            <person name="Ruckert C."/>
            <person name="Albersmeier A."/>
            <person name="Jiang C.-L."/>
            <person name="Jiang Y."/>
            <person name="Kalinowski J."/>
            <person name="Schneider O."/>
            <person name="Winkler A."/>
            <person name="Zotchev S.B."/>
        </authorList>
    </citation>
    <scope>NUCLEOTIDE SEQUENCE [LARGE SCALE GENOMIC DNA]</scope>
    <source>
        <strain evidence="5 6">YIM 121212</strain>
    </source>
</reference>
<dbReference type="PANTHER" id="PTHR43464:SF19">
    <property type="entry name" value="UBIQUINONE BIOSYNTHESIS O-METHYLTRANSFERASE, MITOCHONDRIAL"/>
    <property type="match status" value="1"/>
</dbReference>
<dbReference type="Pfam" id="PF13649">
    <property type="entry name" value="Methyltransf_25"/>
    <property type="match status" value="1"/>
</dbReference>
<comment type="caution">
    <text evidence="5">The sequence shown here is derived from an EMBL/GenBank/DDBJ whole genome shotgun (WGS) entry which is preliminary data.</text>
</comment>
<sequence length="257" mass="28992">MRGVQLEQTNFIYRRPDLAERLRRPTAEERAQRWIDLIDQHHPTAGTVLDLGCWIGIDAEYLSRRYTVTGVDIQPHLIDYARQHRPGVDFHVGDFTTVRLDRAFDVVLCVGNSLSYVHDAPALDAAFATFSAHARHDSVLILHTLLAPIADRDPAVSQRVEVGSLRATYTDHDEWCPLTHLLTTRRTWQHDDGTTEIDILHRRVLPAPELELRARLAGWDVLDVDLDPPEQAGSTLGAVGCLVARFRGLDSRTESAR</sequence>
<organism evidence="5 6">
    <name type="scientific">Prauserella flavalba</name>
    <dbReference type="NCBI Taxonomy" id="1477506"/>
    <lineage>
        <taxon>Bacteria</taxon>
        <taxon>Bacillati</taxon>
        <taxon>Actinomycetota</taxon>
        <taxon>Actinomycetes</taxon>
        <taxon>Pseudonocardiales</taxon>
        <taxon>Pseudonocardiaceae</taxon>
        <taxon>Prauserella</taxon>
    </lineage>
</organism>
<evidence type="ECO:0000259" key="4">
    <source>
        <dbReference type="Pfam" id="PF13649"/>
    </source>
</evidence>
<dbReference type="PANTHER" id="PTHR43464">
    <property type="entry name" value="METHYLTRANSFERASE"/>
    <property type="match status" value="1"/>
</dbReference>
<evidence type="ECO:0000256" key="2">
    <source>
        <dbReference type="ARBA" id="ARBA00022679"/>
    </source>
</evidence>
<evidence type="ECO:0000313" key="5">
    <source>
        <dbReference type="EMBL" id="PXY37239.1"/>
    </source>
</evidence>
<keyword evidence="6" id="KW-1185">Reference proteome</keyword>
<dbReference type="Gene3D" id="2.20.130.10">
    <property type="entry name" value="CAC2371-like domains"/>
    <property type="match status" value="1"/>
</dbReference>
<accession>A0A318LXN7</accession>
<protein>
    <recommendedName>
        <fullName evidence="4">Methyltransferase domain-containing protein</fullName>
    </recommendedName>
</protein>
<proteinExistence type="predicted"/>
<keyword evidence="3" id="KW-0949">S-adenosyl-L-methionine</keyword>
<dbReference type="SUPFAM" id="SSF53335">
    <property type="entry name" value="S-adenosyl-L-methionine-dependent methyltransferases"/>
    <property type="match status" value="1"/>
</dbReference>
<dbReference type="GO" id="GO:0008168">
    <property type="term" value="F:methyltransferase activity"/>
    <property type="evidence" value="ECO:0007669"/>
    <property type="project" value="UniProtKB-KW"/>
</dbReference>
<dbReference type="InterPro" id="IPR029063">
    <property type="entry name" value="SAM-dependent_MTases_sf"/>
</dbReference>
<dbReference type="OrthoDB" id="189743at2"/>
<evidence type="ECO:0000256" key="3">
    <source>
        <dbReference type="ARBA" id="ARBA00022691"/>
    </source>
</evidence>
<evidence type="ECO:0000256" key="1">
    <source>
        <dbReference type="ARBA" id="ARBA00022603"/>
    </source>
</evidence>